<evidence type="ECO:0000256" key="2">
    <source>
        <dbReference type="ARBA" id="ARBA00022676"/>
    </source>
</evidence>
<dbReference type="EMBL" id="SPQZ01000008">
    <property type="protein sequence ID" value="TFV94957.1"/>
    <property type="molecule type" value="Genomic_DNA"/>
</dbReference>
<keyword evidence="6" id="KW-1185">Reference proteome</keyword>
<evidence type="ECO:0000259" key="4">
    <source>
        <dbReference type="Pfam" id="PF00535"/>
    </source>
</evidence>
<dbReference type="InterPro" id="IPR050834">
    <property type="entry name" value="Glycosyltransf_2"/>
</dbReference>
<dbReference type="GO" id="GO:0016757">
    <property type="term" value="F:glycosyltransferase activity"/>
    <property type="evidence" value="ECO:0007669"/>
    <property type="project" value="UniProtKB-KW"/>
</dbReference>
<feature type="domain" description="Glycosyltransferase 2-like" evidence="4">
    <location>
        <begin position="10"/>
        <end position="173"/>
    </location>
</feature>
<sequence length="286" mass="31167">MSEATPAEFSLLLPVYRADDPAHFTKAFTSSVTAQTRRPAQVVVVQDGPVPSELTAAIDQVVADSPVPVVHHVLPENVGLATALTSGLSVCAHDIVARIDADDISLASRFERQLPLIEGGLDLVGTGMYEFLDDVGSIVGQRIPRTGQTEIEDYARFHDPFSHPTVVYRRSAVDAAGGYQAMGLMEDYWLFARMIASGARVGNVVEPLVMYRVGAGAYARRGGRDQWHSERALQKALLGIGFTTRAQYLRNVAVRGAYRFVPEPVRRVAYRRLIARGPGIARAGEH</sequence>
<reference evidence="5 6" key="1">
    <citation type="journal article" date="2018" name="J. Microbiol.">
        <title>Leifsonia flava sp. nov., a novel actinobacterium isolated from the rhizosphere of Aquilegia viridiflora.</title>
        <authorList>
            <person name="Cai Y."/>
            <person name="Tao W.Z."/>
            <person name="Ma Y.J."/>
            <person name="Cheng J."/>
            <person name="Zhang M.Y."/>
            <person name="Zhang Y.X."/>
        </authorList>
    </citation>
    <scope>NUCLEOTIDE SEQUENCE [LARGE SCALE GENOMIC DNA]</scope>
    <source>
        <strain evidence="5 6">SYP-B2174</strain>
    </source>
</reference>
<evidence type="ECO:0000313" key="6">
    <source>
        <dbReference type="Proteomes" id="UP000298127"/>
    </source>
</evidence>
<dbReference type="AlphaFoldDB" id="A0A4Y9QRS9"/>
<gene>
    <name evidence="5" type="ORF">E4M00_16340</name>
</gene>
<comment type="similarity">
    <text evidence="1">Belongs to the glycosyltransferase 2 family.</text>
</comment>
<evidence type="ECO:0000256" key="1">
    <source>
        <dbReference type="ARBA" id="ARBA00006739"/>
    </source>
</evidence>
<accession>A0A4Y9QRS9</accession>
<protein>
    <submittedName>
        <fullName evidence="5">Glycosyltransferase</fullName>
    </submittedName>
</protein>
<dbReference type="RefSeq" id="WP_135121556.1">
    <property type="nucleotide sequence ID" value="NZ_SPQZ01000008.1"/>
</dbReference>
<organism evidence="5 6">
    <name type="scientific">Orlajensenia leifsoniae</name>
    <dbReference type="NCBI Taxonomy" id="2561933"/>
    <lineage>
        <taxon>Bacteria</taxon>
        <taxon>Bacillati</taxon>
        <taxon>Actinomycetota</taxon>
        <taxon>Actinomycetes</taxon>
        <taxon>Micrococcales</taxon>
        <taxon>Microbacteriaceae</taxon>
        <taxon>Orlajensenia</taxon>
    </lineage>
</organism>
<dbReference type="PANTHER" id="PTHR43685:SF5">
    <property type="entry name" value="GLYCOSYLTRANSFERASE EPSE-RELATED"/>
    <property type="match status" value="1"/>
</dbReference>
<dbReference type="SUPFAM" id="SSF53448">
    <property type="entry name" value="Nucleotide-diphospho-sugar transferases"/>
    <property type="match status" value="1"/>
</dbReference>
<dbReference type="Gene3D" id="3.90.550.10">
    <property type="entry name" value="Spore Coat Polysaccharide Biosynthesis Protein SpsA, Chain A"/>
    <property type="match status" value="1"/>
</dbReference>
<dbReference type="PANTHER" id="PTHR43685">
    <property type="entry name" value="GLYCOSYLTRANSFERASE"/>
    <property type="match status" value="1"/>
</dbReference>
<name>A0A4Y9QRS9_9MICO</name>
<proteinExistence type="inferred from homology"/>
<dbReference type="InterPro" id="IPR029044">
    <property type="entry name" value="Nucleotide-diphossugar_trans"/>
</dbReference>
<comment type="caution">
    <text evidence="5">The sequence shown here is derived from an EMBL/GenBank/DDBJ whole genome shotgun (WGS) entry which is preliminary data.</text>
</comment>
<keyword evidence="3 5" id="KW-0808">Transferase</keyword>
<dbReference type="InterPro" id="IPR001173">
    <property type="entry name" value="Glyco_trans_2-like"/>
</dbReference>
<dbReference type="Pfam" id="PF00535">
    <property type="entry name" value="Glycos_transf_2"/>
    <property type="match status" value="1"/>
</dbReference>
<keyword evidence="2" id="KW-0328">Glycosyltransferase</keyword>
<evidence type="ECO:0000313" key="5">
    <source>
        <dbReference type="EMBL" id="TFV94957.1"/>
    </source>
</evidence>
<evidence type="ECO:0000256" key="3">
    <source>
        <dbReference type="ARBA" id="ARBA00022679"/>
    </source>
</evidence>
<dbReference type="Proteomes" id="UP000298127">
    <property type="component" value="Unassembled WGS sequence"/>
</dbReference>